<sequence>MKDHEMKERLCLEVERLRSPPPGDDNIVPGLAPAPALVTAGSSAGGGVQVKVLRRNLICFLGDSDRLVDLMTKNFPDLGVGGGGRGWV</sequence>
<evidence type="ECO:0000313" key="1">
    <source>
        <dbReference type="EMBL" id="KAD6795279.1"/>
    </source>
</evidence>
<dbReference type="Proteomes" id="UP000326396">
    <property type="component" value="Linkage Group LG11"/>
</dbReference>
<comment type="caution">
    <text evidence="1">The sequence shown here is derived from an EMBL/GenBank/DDBJ whole genome shotgun (WGS) entry which is preliminary data.</text>
</comment>
<protein>
    <submittedName>
        <fullName evidence="1">Uncharacterized protein</fullName>
    </submittedName>
</protein>
<organism evidence="1 2">
    <name type="scientific">Mikania micrantha</name>
    <name type="common">bitter vine</name>
    <dbReference type="NCBI Taxonomy" id="192012"/>
    <lineage>
        <taxon>Eukaryota</taxon>
        <taxon>Viridiplantae</taxon>
        <taxon>Streptophyta</taxon>
        <taxon>Embryophyta</taxon>
        <taxon>Tracheophyta</taxon>
        <taxon>Spermatophyta</taxon>
        <taxon>Magnoliopsida</taxon>
        <taxon>eudicotyledons</taxon>
        <taxon>Gunneridae</taxon>
        <taxon>Pentapetalae</taxon>
        <taxon>asterids</taxon>
        <taxon>campanulids</taxon>
        <taxon>Asterales</taxon>
        <taxon>Asteraceae</taxon>
        <taxon>Asteroideae</taxon>
        <taxon>Heliantheae alliance</taxon>
        <taxon>Eupatorieae</taxon>
        <taxon>Mikania</taxon>
    </lineage>
</organism>
<evidence type="ECO:0000313" key="2">
    <source>
        <dbReference type="Proteomes" id="UP000326396"/>
    </source>
</evidence>
<name>A0A5N6PQY4_9ASTR</name>
<dbReference type="EMBL" id="SZYD01000003">
    <property type="protein sequence ID" value="KAD6795279.1"/>
    <property type="molecule type" value="Genomic_DNA"/>
</dbReference>
<dbReference type="AlphaFoldDB" id="A0A5N6PQY4"/>
<reference evidence="1 2" key="1">
    <citation type="submission" date="2019-05" db="EMBL/GenBank/DDBJ databases">
        <title>Mikania micrantha, genome provides insights into the molecular mechanism of rapid growth.</title>
        <authorList>
            <person name="Liu B."/>
        </authorList>
    </citation>
    <scope>NUCLEOTIDE SEQUENCE [LARGE SCALE GENOMIC DNA]</scope>
    <source>
        <strain evidence="1">NLD-2019</strain>
        <tissue evidence="1">Leaf</tissue>
    </source>
</reference>
<keyword evidence="2" id="KW-1185">Reference proteome</keyword>
<accession>A0A5N6PQY4</accession>
<proteinExistence type="predicted"/>
<gene>
    <name evidence="1" type="ORF">E3N88_06175</name>
</gene>